<comment type="caution">
    <text evidence="2">The sequence shown here is derived from an EMBL/GenBank/DDBJ whole genome shotgun (WGS) entry which is preliminary data.</text>
</comment>
<protein>
    <submittedName>
        <fullName evidence="2">Uncharacterized protein</fullName>
    </submittedName>
</protein>
<gene>
    <name evidence="2" type="ORF">B0T11DRAFT_333415</name>
</gene>
<evidence type="ECO:0000313" key="2">
    <source>
        <dbReference type="EMBL" id="KAH7347296.1"/>
    </source>
</evidence>
<name>A0A8K0WXP2_9PEZI</name>
<keyword evidence="1" id="KW-0732">Signal</keyword>
<accession>A0A8K0WXP2</accession>
<proteinExistence type="predicted"/>
<keyword evidence="3" id="KW-1185">Reference proteome</keyword>
<feature type="signal peptide" evidence="1">
    <location>
        <begin position="1"/>
        <end position="18"/>
    </location>
</feature>
<evidence type="ECO:0000256" key="1">
    <source>
        <dbReference type="SAM" id="SignalP"/>
    </source>
</evidence>
<dbReference type="Proteomes" id="UP000813385">
    <property type="component" value="Unassembled WGS sequence"/>
</dbReference>
<sequence length="282" mass="30762">MLFHTLLPFFMGPALGSAAALASTTPNDKVGADGVAVFPLADEPDFAPGFLIPSKIPLEEYANATDLMVPVGSIIDDGWDLELPDGSLFDGNLEAFDEDGNPLASRRARETKVLVGRTLVDYGCDASIRKPLAEAIHGLCRNGLCDGGTAYTRTVKHMDRSPIRNSQLSITIVGRYVGRHTRGYVANVVENLVTPKTAPSAWREYFLQIGGGNIQHYGCSMSKFGNYIRVVKDWGEQVDIEIRISLNQSNQYCIGQNVFREALSLVNSYASAFFSTFVPNCD</sequence>
<organism evidence="2 3">
    <name type="scientific">Plectosphaerella cucumerina</name>
    <dbReference type="NCBI Taxonomy" id="40658"/>
    <lineage>
        <taxon>Eukaryota</taxon>
        <taxon>Fungi</taxon>
        <taxon>Dikarya</taxon>
        <taxon>Ascomycota</taxon>
        <taxon>Pezizomycotina</taxon>
        <taxon>Sordariomycetes</taxon>
        <taxon>Hypocreomycetidae</taxon>
        <taxon>Glomerellales</taxon>
        <taxon>Plectosphaerellaceae</taxon>
        <taxon>Plectosphaerella</taxon>
    </lineage>
</organism>
<dbReference type="OrthoDB" id="4842490at2759"/>
<evidence type="ECO:0000313" key="3">
    <source>
        <dbReference type="Proteomes" id="UP000813385"/>
    </source>
</evidence>
<reference evidence="2" key="1">
    <citation type="journal article" date="2021" name="Nat. Commun.">
        <title>Genetic determinants of endophytism in the Arabidopsis root mycobiome.</title>
        <authorList>
            <person name="Mesny F."/>
            <person name="Miyauchi S."/>
            <person name="Thiergart T."/>
            <person name="Pickel B."/>
            <person name="Atanasova L."/>
            <person name="Karlsson M."/>
            <person name="Huettel B."/>
            <person name="Barry K.W."/>
            <person name="Haridas S."/>
            <person name="Chen C."/>
            <person name="Bauer D."/>
            <person name="Andreopoulos W."/>
            <person name="Pangilinan J."/>
            <person name="LaButti K."/>
            <person name="Riley R."/>
            <person name="Lipzen A."/>
            <person name="Clum A."/>
            <person name="Drula E."/>
            <person name="Henrissat B."/>
            <person name="Kohler A."/>
            <person name="Grigoriev I.V."/>
            <person name="Martin F.M."/>
            <person name="Hacquard S."/>
        </authorList>
    </citation>
    <scope>NUCLEOTIDE SEQUENCE</scope>
    <source>
        <strain evidence="2">MPI-CAGE-AT-0016</strain>
    </source>
</reference>
<dbReference type="EMBL" id="JAGPXD010000007">
    <property type="protein sequence ID" value="KAH7347296.1"/>
    <property type="molecule type" value="Genomic_DNA"/>
</dbReference>
<dbReference type="AlphaFoldDB" id="A0A8K0WXP2"/>
<feature type="chain" id="PRO_5035436397" evidence="1">
    <location>
        <begin position="19"/>
        <end position="282"/>
    </location>
</feature>